<dbReference type="InterPro" id="IPR027417">
    <property type="entry name" value="P-loop_NTPase"/>
</dbReference>
<organism evidence="3 4">
    <name type="scientific">Coprinellus micaceus</name>
    <name type="common">Glistening ink-cap mushroom</name>
    <name type="synonym">Coprinus micaceus</name>
    <dbReference type="NCBI Taxonomy" id="71717"/>
    <lineage>
        <taxon>Eukaryota</taxon>
        <taxon>Fungi</taxon>
        <taxon>Dikarya</taxon>
        <taxon>Basidiomycota</taxon>
        <taxon>Agaricomycotina</taxon>
        <taxon>Agaricomycetes</taxon>
        <taxon>Agaricomycetidae</taxon>
        <taxon>Agaricales</taxon>
        <taxon>Agaricineae</taxon>
        <taxon>Psathyrellaceae</taxon>
        <taxon>Coprinellus</taxon>
    </lineage>
</organism>
<dbReference type="Gene3D" id="3.40.50.300">
    <property type="entry name" value="P-loop containing nucleotide triphosphate hydrolases"/>
    <property type="match status" value="1"/>
</dbReference>
<gene>
    <name evidence="3" type="ORF">FA13DRAFT_1161031</name>
</gene>
<evidence type="ECO:0000313" key="4">
    <source>
        <dbReference type="Proteomes" id="UP000298030"/>
    </source>
</evidence>
<dbReference type="EMBL" id="QPFP01000056">
    <property type="protein sequence ID" value="TEB25551.1"/>
    <property type="molecule type" value="Genomic_DNA"/>
</dbReference>
<dbReference type="SUPFAM" id="SSF52540">
    <property type="entry name" value="P-loop containing nucleoside triphosphate hydrolases"/>
    <property type="match status" value="1"/>
</dbReference>
<evidence type="ECO:0000256" key="1">
    <source>
        <dbReference type="ARBA" id="ARBA00022737"/>
    </source>
</evidence>
<comment type="caution">
    <text evidence="3">The sequence shown here is derived from an EMBL/GenBank/DDBJ whole genome shotgun (WGS) entry which is preliminary data.</text>
</comment>
<protein>
    <recommendedName>
        <fullName evidence="2">Nephrocystin 3-like N-terminal domain-containing protein</fullName>
    </recommendedName>
</protein>
<dbReference type="Pfam" id="PF24883">
    <property type="entry name" value="NPHP3_N"/>
    <property type="match status" value="1"/>
</dbReference>
<reference evidence="3 4" key="1">
    <citation type="journal article" date="2019" name="Nat. Ecol. Evol.">
        <title>Megaphylogeny resolves global patterns of mushroom evolution.</title>
        <authorList>
            <person name="Varga T."/>
            <person name="Krizsan K."/>
            <person name="Foldi C."/>
            <person name="Dima B."/>
            <person name="Sanchez-Garcia M."/>
            <person name="Sanchez-Ramirez S."/>
            <person name="Szollosi G.J."/>
            <person name="Szarkandi J.G."/>
            <person name="Papp V."/>
            <person name="Albert L."/>
            <person name="Andreopoulos W."/>
            <person name="Angelini C."/>
            <person name="Antonin V."/>
            <person name="Barry K.W."/>
            <person name="Bougher N.L."/>
            <person name="Buchanan P."/>
            <person name="Buyck B."/>
            <person name="Bense V."/>
            <person name="Catcheside P."/>
            <person name="Chovatia M."/>
            <person name="Cooper J."/>
            <person name="Damon W."/>
            <person name="Desjardin D."/>
            <person name="Finy P."/>
            <person name="Geml J."/>
            <person name="Haridas S."/>
            <person name="Hughes K."/>
            <person name="Justo A."/>
            <person name="Karasinski D."/>
            <person name="Kautmanova I."/>
            <person name="Kiss B."/>
            <person name="Kocsube S."/>
            <person name="Kotiranta H."/>
            <person name="LaButti K.M."/>
            <person name="Lechner B.E."/>
            <person name="Liimatainen K."/>
            <person name="Lipzen A."/>
            <person name="Lukacs Z."/>
            <person name="Mihaltcheva S."/>
            <person name="Morgado L.N."/>
            <person name="Niskanen T."/>
            <person name="Noordeloos M.E."/>
            <person name="Ohm R.A."/>
            <person name="Ortiz-Santana B."/>
            <person name="Ovrebo C."/>
            <person name="Racz N."/>
            <person name="Riley R."/>
            <person name="Savchenko A."/>
            <person name="Shiryaev A."/>
            <person name="Soop K."/>
            <person name="Spirin V."/>
            <person name="Szebenyi C."/>
            <person name="Tomsovsky M."/>
            <person name="Tulloss R.E."/>
            <person name="Uehling J."/>
            <person name="Grigoriev I.V."/>
            <person name="Vagvolgyi C."/>
            <person name="Papp T."/>
            <person name="Martin F.M."/>
            <person name="Miettinen O."/>
            <person name="Hibbett D.S."/>
            <person name="Nagy L.G."/>
        </authorList>
    </citation>
    <scope>NUCLEOTIDE SEQUENCE [LARGE SCALE GENOMIC DNA]</scope>
    <source>
        <strain evidence="3 4">FP101781</strain>
    </source>
</reference>
<dbReference type="AlphaFoldDB" id="A0A4Y7SV01"/>
<keyword evidence="1" id="KW-0677">Repeat</keyword>
<dbReference type="PANTHER" id="PTHR10039:SF14">
    <property type="entry name" value="NACHT DOMAIN-CONTAINING PROTEIN"/>
    <property type="match status" value="1"/>
</dbReference>
<keyword evidence="4" id="KW-1185">Reference proteome</keyword>
<feature type="domain" description="Nephrocystin 3-like N-terminal" evidence="2">
    <location>
        <begin position="115"/>
        <end position="270"/>
    </location>
</feature>
<dbReference type="Proteomes" id="UP000298030">
    <property type="component" value="Unassembled WGS sequence"/>
</dbReference>
<dbReference type="InterPro" id="IPR056884">
    <property type="entry name" value="NPHP3-like_N"/>
</dbReference>
<accession>A0A4Y7SV01</accession>
<dbReference type="OrthoDB" id="2872445at2759"/>
<evidence type="ECO:0000313" key="3">
    <source>
        <dbReference type="EMBL" id="TEB25551.1"/>
    </source>
</evidence>
<dbReference type="STRING" id="71717.A0A4Y7SV01"/>
<dbReference type="PANTHER" id="PTHR10039">
    <property type="entry name" value="AMELOGENIN"/>
    <property type="match status" value="1"/>
</dbReference>
<proteinExistence type="predicted"/>
<name>A0A4Y7SV01_COPMI</name>
<evidence type="ECO:0000259" key="2">
    <source>
        <dbReference type="Pfam" id="PF24883"/>
    </source>
</evidence>
<sequence length="610" mass="68213">MNSDGHYTPRCGDRLDALSGAHHFAVNDLHFTQAHSLHKHHYVIHNSGGQPIDLFQLLNPIKDASHKRNRQFAPPDSRCLPGTREELFAEFHLWAKQPAPTSDVNCDPEDGAGSVKPICWLYGFVGCGKSAIAQSIAEEYARRNRLAVSFFFFRNAGDRSTIDRLSATLAHQISLTVPGAKALIEKAIIEDPGLIEPTCSLEWQLEHLVYRPLLSALEAIGADIDDPYLMLVDGLDECMDKEGISTFIDTSTEFFSRNPTTPLPLLITSRIEEHIQTHIEDRLSVIHLIDLVSKSSRADVASLMKTTFVNARKHYRALRALGDAWPEPQDMGQLVDYCDGSFIFGSTIARFILRGAGNRDPRTPMERLPLALKINPGLDGAYIEVLSRAQHFPHFHMIISTVALVQTPISIAAIAALLGLSTYEVIRVLVVLQAILQVPGRDDVPVSLFYTSLRDFLTDESRSGVFYSAPSHHTYLTHRSIDLLFGPNPSANGECGKYAMVYWCYHLEIATRSNEAFDLHSAIGCTLQRPVDQEDLTDSTFKSRWTANRPLRFVITESDWAIMSRNVQKADATTRGQAPAIDESDVCHHFTHPRFFIHSRFLAHLTSPLR</sequence>